<keyword evidence="3 6" id="KW-0812">Transmembrane</keyword>
<dbReference type="Pfam" id="PF12679">
    <property type="entry name" value="ABC2_membrane_2"/>
    <property type="match status" value="1"/>
</dbReference>
<protein>
    <submittedName>
        <fullName evidence="7">ABC transporter permease subunit</fullName>
    </submittedName>
</protein>
<dbReference type="InterPro" id="IPR051449">
    <property type="entry name" value="ABC-2_transporter_component"/>
</dbReference>
<gene>
    <name evidence="7" type="ORF">H8S37_07160</name>
</gene>
<dbReference type="RefSeq" id="WP_186875308.1">
    <property type="nucleotide sequence ID" value="NZ_JACOPF010000001.1"/>
</dbReference>
<evidence type="ECO:0000313" key="8">
    <source>
        <dbReference type="Proteomes" id="UP000652477"/>
    </source>
</evidence>
<feature type="transmembrane region" description="Helical" evidence="6">
    <location>
        <begin position="156"/>
        <end position="172"/>
    </location>
</feature>
<evidence type="ECO:0000256" key="2">
    <source>
        <dbReference type="ARBA" id="ARBA00022475"/>
    </source>
</evidence>
<evidence type="ECO:0000256" key="3">
    <source>
        <dbReference type="ARBA" id="ARBA00022692"/>
    </source>
</evidence>
<name>A0A923RPN3_9FIRM</name>
<accession>A0A923RPN3</accession>
<dbReference type="EMBL" id="JACOPF010000001">
    <property type="protein sequence ID" value="MBC5688709.1"/>
    <property type="molecule type" value="Genomic_DNA"/>
</dbReference>
<feature type="transmembrane region" description="Helical" evidence="6">
    <location>
        <begin position="128"/>
        <end position="149"/>
    </location>
</feature>
<keyword evidence="5 6" id="KW-0472">Membrane</keyword>
<feature type="transmembrane region" description="Helical" evidence="6">
    <location>
        <begin position="44"/>
        <end position="65"/>
    </location>
</feature>
<feature type="transmembrane region" description="Helical" evidence="6">
    <location>
        <begin position="95"/>
        <end position="116"/>
    </location>
</feature>
<organism evidence="7 8">
    <name type="scientific">Mediterraneibacter hominis</name>
    <dbReference type="NCBI Taxonomy" id="2763054"/>
    <lineage>
        <taxon>Bacteria</taxon>
        <taxon>Bacillati</taxon>
        <taxon>Bacillota</taxon>
        <taxon>Clostridia</taxon>
        <taxon>Lachnospirales</taxon>
        <taxon>Lachnospiraceae</taxon>
        <taxon>Mediterraneibacter</taxon>
    </lineage>
</organism>
<reference evidence="7" key="1">
    <citation type="submission" date="2020-08" db="EMBL/GenBank/DDBJ databases">
        <title>Genome public.</title>
        <authorList>
            <person name="Liu C."/>
            <person name="Sun Q."/>
        </authorList>
    </citation>
    <scope>NUCLEOTIDE SEQUENCE</scope>
    <source>
        <strain evidence="7">NSJ-55</strain>
    </source>
</reference>
<feature type="transmembrane region" description="Helical" evidence="6">
    <location>
        <begin position="208"/>
        <end position="228"/>
    </location>
</feature>
<evidence type="ECO:0000256" key="5">
    <source>
        <dbReference type="ARBA" id="ARBA00023136"/>
    </source>
</evidence>
<feature type="transmembrane region" description="Helical" evidence="6">
    <location>
        <begin position="264"/>
        <end position="282"/>
    </location>
</feature>
<dbReference type="GO" id="GO:0140359">
    <property type="term" value="F:ABC-type transporter activity"/>
    <property type="evidence" value="ECO:0007669"/>
    <property type="project" value="InterPro"/>
</dbReference>
<evidence type="ECO:0000256" key="1">
    <source>
        <dbReference type="ARBA" id="ARBA00004651"/>
    </source>
</evidence>
<evidence type="ECO:0000256" key="4">
    <source>
        <dbReference type="ARBA" id="ARBA00022989"/>
    </source>
</evidence>
<keyword evidence="4 6" id="KW-1133">Transmembrane helix</keyword>
<evidence type="ECO:0000313" key="7">
    <source>
        <dbReference type="EMBL" id="MBC5688709.1"/>
    </source>
</evidence>
<proteinExistence type="predicted"/>
<keyword evidence="8" id="KW-1185">Reference proteome</keyword>
<keyword evidence="2" id="KW-1003">Cell membrane</keyword>
<dbReference type="PANTHER" id="PTHR30294">
    <property type="entry name" value="MEMBRANE COMPONENT OF ABC TRANSPORTER YHHJ-RELATED"/>
    <property type="match status" value="1"/>
</dbReference>
<dbReference type="GO" id="GO:0005886">
    <property type="term" value="C:plasma membrane"/>
    <property type="evidence" value="ECO:0007669"/>
    <property type="project" value="UniProtKB-SubCell"/>
</dbReference>
<dbReference type="AlphaFoldDB" id="A0A923RPN3"/>
<dbReference type="PANTHER" id="PTHR30294:SF29">
    <property type="entry name" value="MULTIDRUG ABC TRANSPORTER PERMEASE YBHS-RELATED"/>
    <property type="match status" value="1"/>
</dbReference>
<evidence type="ECO:0000256" key="6">
    <source>
        <dbReference type="SAM" id="Phobius"/>
    </source>
</evidence>
<comment type="caution">
    <text evidence="7">The sequence shown here is derived from an EMBL/GenBank/DDBJ whole genome shotgun (WGS) entry which is preliminary data.</text>
</comment>
<comment type="subcellular location">
    <subcellularLocation>
        <location evidence="1">Cell membrane</location>
        <topology evidence="1">Multi-pass membrane protein</topology>
    </subcellularLocation>
</comment>
<sequence>MLAIYKREVKAYFQSMTGCVFIAFLVAYTGIYFMAYNLTYGYPYFSYTLSGALIVFLVGIPLITMKSFSEERKNKTDQLLLTAPVSLGKIVMGKYLSMVTVLAVPNIIFCLFPLIIKSQGNAYLKVDYISIALFFLLGCVYTAIGMFLSALTESQIIAFISTFGILLALYLWDGILSMLPGSAISGLVGVLLVLTLLVFYIYHMTANWMLAAAIEAVGAAAGIILYIVKSSLYENLLTKLLGRLALADVFTDVASNQIVDVTGIVLYLSIIAVFVFLTIQAIQKRRWS</sequence>
<feature type="transmembrane region" description="Helical" evidence="6">
    <location>
        <begin position="178"/>
        <end position="201"/>
    </location>
</feature>
<dbReference type="Proteomes" id="UP000652477">
    <property type="component" value="Unassembled WGS sequence"/>
</dbReference>
<feature type="transmembrane region" description="Helical" evidence="6">
    <location>
        <begin position="12"/>
        <end position="38"/>
    </location>
</feature>